<organism evidence="1 2">
    <name type="scientific">Pectobacterium carotovorum</name>
    <name type="common">Erwinia carotovora</name>
    <dbReference type="NCBI Taxonomy" id="554"/>
    <lineage>
        <taxon>Bacteria</taxon>
        <taxon>Pseudomonadati</taxon>
        <taxon>Pseudomonadota</taxon>
        <taxon>Gammaproteobacteria</taxon>
        <taxon>Enterobacterales</taxon>
        <taxon>Pectobacteriaceae</taxon>
        <taxon>Pectobacterium</taxon>
    </lineage>
</organism>
<accession>A0A419B0L0</accession>
<evidence type="ECO:0000313" key="1">
    <source>
        <dbReference type="EMBL" id="RJL54389.1"/>
    </source>
</evidence>
<evidence type="ECO:0000313" key="2">
    <source>
        <dbReference type="Proteomes" id="UP000283655"/>
    </source>
</evidence>
<reference evidence="1 2" key="1">
    <citation type="submission" date="2018-09" db="EMBL/GenBank/DDBJ databases">
        <title>Phylogenetic diversity of Pectobacterium and Dickeya strains causing blackleg disease of potato in Morocco.</title>
        <authorList>
            <person name="Oulghazi S."/>
            <person name="Moumni M."/>
            <person name="Faure D."/>
        </authorList>
    </citation>
    <scope>NUCLEOTIDE SEQUENCE [LARGE SCALE GENOMIC DNA]</scope>
    <source>
        <strain evidence="1 2">S1.15.11.2D</strain>
    </source>
</reference>
<protein>
    <submittedName>
        <fullName evidence="1">Uncharacterized protein</fullName>
    </submittedName>
</protein>
<sequence length="338" mass="38575">MTDEIILKKTNIIHPENEKYEKYEKYDFRCMGELSWIEGGNLPTLNGRVDFINQVVSNVKRETPSKNIPITFISLGSAGLLTEFFIHDQLKESGYDNLSWRVIDTDYRDNGYHLCCKEFRERVSNNFGVFMTEQAYLNNKIGSNVLAEDDRSRGVTVVLSIDPPNPLSNAADYFEAMSQTNTMGIRGMPFDDKYIEKANAIYLIPMEEDKFNAIKSQMDDSCVCLSGILKCTVDNNGRYTIKSTLDEKGNMLYNGIKPYMNAFKETSETTQKKINLSNINEIFNKYIADMKDRGVSISKLCISDYDVGLTNLQNFFSESNNKSIFASFENNSTSFEKK</sequence>
<comment type="caution">
    <text evidence="1">The sequence shown here is derived from an EMBL/GenBank/DDBJ whole genome shotgun (WGS) entry which is preliminary data.</text>
</comment>
<dbReference type="Proteomes" id="UP000283655">
    <property type="component" value="Unassembled WGS sequence"/>
</dbReference>
<proteinExistence type="predicted"/>
<name>A0A419B0L0_PECCA</name>
<gene>
    <name evidence="1" type="ORF">D5071_03365</name>
</gene>
<dbReference type="EMBL" id="QZDH01000006">
    <property type="protein sequence ID" value="RJL54389.1"/>
    <property type="molecule type" value="Genomic_DNA"/>
</dbReference>
<dbReference type="AlphaFoldDB" id="A0A419B0L0"/>